<dbReference type="CDD" id="cd03784">
    <property type="entry name" value="GT1_Gtf-like"/>
    <property type="match status" value="1"/>
</dbReference>
<dbReference type="Gene3D" id="3.40.50.2000">
    <property type="entry name" value="Glycogen Phosphorylase B"/>
    <property type="match status" value="2"/>
</dbReference>
<evidence type="ECO:0000313" key="7">
    <source>
        <dbReference type="Proteomes" id="UP000288805"/>
    </source>
</evidence>
<dbReference type="Pfam" id="PF00201">
    <property type="entry name" value="UDPGT"/>
    <property type="match status" value="1"/>
</dbReference>
<dbReference type="Proteomes" id="UP000288805">
    <property type="component" value="Unassembled WGS sequence"/>
</dbReference>
<dbReference type="PROSITE" id="PS00375">
    <property type="entry name" value="UDPGT"/>
    <property type="match status" value="1"/>
</dbReference>
<reference evidence="6 7" key="1">
    <citation type="journal article" date="2018" name="PLoS Genet.">
        <title>Population sequencing reveals clonal diversity and ancestral inbreeding in the grapevine cultivar Chardonnay.</title>
        <authorList>
            <person name="Roach M.J."/>
            <person name="Johnson D.L."/>
            <person name="Bohlmann J."/>
            <person name="van Vuuren H.J."/>
            <person name="Jones S.J."/>
            <person name="Pretorius I.S."/>
            <person name="Schmidt S.A."/>
            <person name="Borneman A.R."/>
        </authorList>
    </citation>
    <scope>NUCLEOTIDE SEQUENCE [LARGE SCALE GENOMIC DNA]</scope>
    <source>
        <strain evidence="7">cv. Chardonnay</strain>
        <tissue evidence="6">Leaf</tissue>
    </source>
</reference>
<dbReference type="AlphaFoldDB" id="A0A438F9U2"/>
<accession>A0A438F9U2</accession>
<dbReference type="EC" id="2.4.1.-" evidence="5"/>
<proteinExistence type="inferred from homology"/>
<keyword evidence="3 4" id="KW-0808">Transferase</keyword>
<sequence>MWRLNILDLGVGRRKIKEQTTEMKKAELVFVPTPAAGHCISAIEFAKRLIHTDDRFSVTILQMRSLLNPHSDIYNKSLLASETRLHLIDLPPIDNPPPHDLFLKSAEHYILLFIESYIPHVKDAITHLMSSRSSPDSVPLAGLVLDFFCLPMIDVANQLGLPSYLYFTSGAGFLGLMLSLPTRHSQIGTEFEDSDPDLELRSFVNPVPVRVLPEAVSDKHGGYAAYIKIAQRFREARGIIVNTFSELEPYAVESFADGQTPPVYTVGPVLDLGGQAHAGSDRVDRSKIMGWLDAQPKLSVVFLCFGSIGAFDAPQVREIALGLERSGHRFLWALRLPGPDGKLGGSSDGSELSEILPEGFLDRIGERGMICGWAPQMEVLAHKAIGGFVSHCGWNSILESIWNSVPMATWPMYAEQQLNAFGLVKELGLAVELRLDYRQSGGEVVVAEEIDGAIRCVMEHDSMVRKKVKEMGEMSRRAVMDGGSSSNSLGRLIADIIPID</sequence>
<keyword evidence="2 4" id="KW-0328">Glycosyltransferase</keyword>
<name>A0A438F9U2_VITVI</name>
<dbReference type="FunFam" id="3.40.50.2000:FF:000056">
    <property type="entry name" value="Glycosyltransferase"/>
    <property type="match status" value="1"/>
</dbReference>
<organism evidence="6 7">
    <name type="scientific">Vitis vinifera</name>
    <name type="common">Grape</name>
    <dbReference type="NCBI Taxonomy" id="29760"/>
    <lineage>
        <taxon>Eukaryota</taxon>
        <taxon>Viridiplantae</taxon>
        <taxon>Streptophyta</taxon>
        <taxon>Embryophyta</taxon>
        <taxon>Tracheophyta</taxon>
        <taxon>Spermatophyta</taxon>
        <taxon>Magnoliopsida</taxon>
        <taxon>eudicotyledons</taxon>
        <taxon>Gunneridae</taxon>
        <taxon>Pentapetalae</taxon>
        <taxon>rosids</taxon>
        <taxon>Vitales</taxon>
        <taxon>Vitaceae</taxon>
        <taxon>Viteae</taxon>
        <taxon>Vitis</taxon>
    </lineage>
</organism>
<dbReference type="GO" id="GO:0035251">
    <property type="term" value="F:UDP-glucosyltransferase activity"/>
    <property type="evidence" value="ECO:0007669"/>
    <property type="project" value="InterPro"/>
</dbReference>
<dbReference type="PANTHER" id="PTHR48048">
    <property type="entry name" value="GLYCOSYLTRANSFERASE"/>
    <property type="match status" value="1"/>
</dbReference>
<dbReference type="InterPro" id="IPR002213">
    <property type="entry name" value="UDP_glucos_trans"/>
</dbReference>
<comment type="similarity">
    <text evidence="1 4">Belongs to the UDP-glycosyltransferase family.</text>
</comment>
<gene>
    <name evidence="6" type="primary">UGT71K2_7</name>
    <name evidence="6" type="ORF">CK203_095730</name>
</gene>
<dbReference type="SUPFAM" id="SSF53756">
    <property type="entry name" value="UDP-Glycosyltransferase/glycogen phosphorylase"/>
    <property type="match status" value="1"/>
</dbReference>
<evidence type="ECO:0000256" key="5">
    <source>
        <dbReference type="RuleBase" id="RU362057"/>
    </source>
</evidence>
<dbReference type="FunFam" id="3.40.50.2000:FF:000080">
    <property type="entry name" value="Glycosyltransferase"/>
    <property type="match status" value="1"/>
</dbReference>
<dbReference type="EMBL" id="QGNW01001072">
    <property type="protein sequence ID" value="RVW56719.1"/>
    <property type="molecule type" value="Genomic_DNA"/>
</dbReference>
<evidence type="ECO:0000313" key="6">
    <source>
        <dbReference type="EMBL" id="RVW56719.1"/>
    </source>
</evidence>
<dbReference type="InterPro" id="IPR035595">
    <property type="entry name" value="UDP_glycos_trans_CS"/>
</dbReference>
<dbReference type="PANTHER" id="PTHR48048:SF94">
    <property type="entry name" value="GLYCOSYLTRANSFERASE"/>
    <property type="match status" value="1"/>
</dbReference>
<evidence type="ECO:0000256" key="1">
    <source>
        <dbReference type="ARBA" id="ARBA00009995"/>
    </source>
</evidence>
<evidence type="ECO:0000256" key="4">
    <source>
        <dbReference type="RuleBase" id="RU003718"/>
    </source>
</evidence>
<dbReference type="InterPro" id="IPR050481">
    <property type="entry name" value="UDP-glycosyltransf_plant"/>
</dbReference>
<evidence type="ECO:0000256" key="3">
    <source>
        <dbReference type="ARBA" id="ARBA00022679"/>
    </source>
</evidence>
<evidence type="ECO:0000256" key="2">
    <source>
        <dbReference type="ARBA" id="ARBA00022676"/>
    </source>
</evidence>
<protein>
    <recommendedName>
        <fullName evidence="5">Glycosyltransferase</fullName>
        <ecNumber evidence="5">2.4.1.-</ecNumber>
    </recommendedName>
</protein>
<comment type="caution">
    <text evidence="6">The sequence shown here is derived from an EMBL/GenBank/DDBJ whole genome shotgun (WGS) entry which is preliminary data.</text>
</comment>